<dbReference type="InterPro" id="IPR011989">
    <property type="entry name" value="ARM-like"/>
</dbReference>
<sequence>MCLPFVFGGQLTWLIFPCFPCNILVECIIFDYVAAISSFKQQVEGLQDIDHSIEMLVRLLCAVPGLSEKNVQVVAVDEHIRLSNLVSNGVMHFDSFKKIMKEHKNPKVLSEGVLWMVSAVEDFGVAHMKLKVRLESKEAVNKILEEANACIQPTGTNCNKNLVSATLTVVGTVASAMGAPVEKFSKSILSDVLKCLGDNKKHMRQCTLTALDSCLSAVHLDKMVPYITAAISDTKLGAEGWKDLVEWLTRQLSGLSDFSDAAHLLKPASSALTNDISKYFREDVHRRLLSTDFKKQVDGLDILHKFDQCPCVCIPGASNHYKGNYSSIGYTAEVKRDSKFLKKQVKMLQRSKIVEVPETIEQCVVAAAAMRFSILIDSETDAHGGSSSSMSTRDKRKHDALELDEEFANNEVVIWRANFEEFIRCLRHKACVENVRARLDDGAALVLRAMLMSTRTAEKKVKTENSVPVSFSTIYEEVINSEAGRNLTCDYVKASLSLFCNERDVDGDESYSVDLKKILELAQNDEVESIVLKRYGRDAYKMFRLLSTSSRALEMDKISDMTLVEKKEIPTILYKLWKDGGKALPCYMYHRLAVTGARQAQFLVWKVDRPIVWKHVLDEMFHTALNLSLRLVYEDDQIKEVRKNTQCYGSTHKRTGPLGKQWQRFRNVVYVMHASQLKIDDAIMLFHDF</sequence>
<dbReference type="Proteomes" id="UP000290289">
    <property type="component" value="Chromosome 7"/>
</dbReference>
<dbReference type="Gene3D" id="1.10.10.10">
    <property type="entry name" value="Winged helix-like DNA-binding domain superfamily/Winged helix DNA-binding domain"/>
    <property type="match status" value="2"/>
</dbReference>
<evidence type="ECO:0000256" key="3">
    <source>
        <dbReference type="ARBA" id="ARBA00023163"/>
    </source>
</evidence>
<evidence type="ECO:0000259" key="6">
    <source>
        <dbReference type="SMART" id="SM01349"/>
    </source>
</evidence>
<protein>
    <recommendedName>
        <fullName evidence="5">DNA-directed RNA polymerase III subunit RPC3</fullName>
        <shortName evidence="5">RNA polymerase III subunit C3</shortName>
    </recommendedName>
</protein>
<dbReference type="AlphaFoldDB" id="A0A498JGV6"/>
<keyword evidence="8" id="KW-1185">Reference proteome</keyword>
<keyword evidence="2 5" id="KW-0240">DNA-directed RNA polymerase</keyword>
<gene>
    <name evidence="7" type="ORF">DVH24_024763</name>
</gene>
<dbReference type="InterPro" id="IPR034085">
    <property type="entry name" value="TOG"/>
</dbReference>
<evidence type="ECO:0000313" key="8">
    <source>
        <dbReference type="Proteomes" id="UP000290289"/>
    </source>
</evidence>
<dbReference type="Pfam" id="PF22536">
    <property type="entry name" value="WHD_POLR3C"/>
    <property type="match status" value="1"/>
</dbReference>
<keyword evidence="4 5" id="KW-0539">Nucleus</keyword>
<feature type="domain" description="TOG" evidence="6">
    <location>
        <begin position="91"/>
        <end position="312"/>
    </location>
</feature>
<dbReference type="Gene3D" id="1.25.10.10">
    <property type="entry name" value="Leucine-rich Repeat Variant"/>
    <property type="match status" value="1"/>
</dbReference>
<dbReference type="GO" id="GO:0006351">
    <property type="term" value="P:DNA-templated transcription"/>
    <property type="evidence" value="ECO:0007669"/>
    <property type="project" value="InterPro"/>
</dbReference>
<comment type="subcellular location">
    <subcellularLocation>
        <location evidence="1 5">Nucleus</location>
    </subcellularLocation>
</comment>
<dbReference type="GO" id="GO:0005666">
    <property type="term" value="C:RNA polymerase III complex"/>
    <property type="evidence" value="ECO:0007669"/>
    <property type="project" value="UniProtKB-UniRule"/>
</dbReference>
<dbReference type="STRING" id="3750.A0A498JGV6"/>
<proteinExistence type="inferred from homology"/>
<comment type="caution">
    <text evidence="7">The sequence shown here is derived from an EMBL/GenBank/DDBJ whole genome shotgun (WGS) entry which is preliminary data.</text>
</comment>
<dbReference type="GO" id="GO:0003697">
    <property type="term" value="F:single-stranded DNA binding"/>
    <property type="evidence" value="ECO:0007669"/>
    <property type="project" value="UniProtKB-UniRule"/>
</dbReference>
<dbReference type="Pfam" id="PF05645">
    <property type="entry name" value="RNA_pol_Rpc82"/>
    <property type="match status" value="1"/>
</dbReference>
<dbReference type="InterPro" id="IPR016024">
    <property type="entry name" value="ARM-type_fold"/>
</dbReference>
<comment type="subunit">
    <text evidence="5">Component of the RNA polymerase III (Pol III) complex consisting of 17 subunits.</text>
</comment>
<name>A0A498JGV6_MALDO</name>
<evidence type="ECO:0000256" key="2">
    <source>
        <dbReference type="ARBA" id="ARBA00022478"/>
    </source>
</evidence>
<evidence type="ECO:0000256" key="5">
    <source>
        <dbReference type="RuleBase" id="RU367076"/>
    </source>
</evidence>
<dbReference type="InterPro" id="IPR036388">
    <property type="entry name" value="WH-like_DNA-bd_sf"/>
</dbReference>
<comment type="similarity">
    <text evidence="5">Belongs to the eukaryotic RPC3/POLR3C RNA polymerase subunit family.</text>
</comment>
<reference evidence="7 8" key="1">
    <citation type="submission" date="2018-10" db="EMBL/GenBank/DDBJ databases">
        <title>A high-quality apple genome assembly.</title>
        <authorList>
            <person name="Hu J."/>
        </authorList>
    </citation>
    <scope>NUCLEOTIDE SEQUENCE [LARGE SCALE GENOMIC DNA]</scope>
    <source>
        <strain evidence="8">cv. HFTH1</strain>
        <tissue evidence="7">Young leaf</tissue>
    </source>
</reference>
<comment type="function">
    <text evidence="5">DNA-dependent RNA polymerase catalyzes the transcription of DNA into RNA using the four ribonucleoside triphosphates as substrates. Specific core component of RNA polymerase III which synthesizes small RNAs, such as 5S rRNA and tRNAs.</text>
</comment>
<accession>A0A498JGV6</accession>
<organism evidence="7 8">
    <name type="scientific">Malus domestica</name>
    <name type="common">Apple</name>
    <name type="synonym">Pyrus malus</name>
    <dbReference type="NCBI Taxonomy" id="3750"/>
    <lineage>
        <taxon>Eukaryota</taxon>
        <taxon>Viridiplantae</taxon>
        <taxon>Streptophyta</taxon>
        <taxon>Embryophyta</taxon>
        <taxon>Tracheophyta</taxon>
        <taxon>Spermatophyta</taxon>
        <taxon>Magnoliopsida</taxon>
        <taxon>eudicotyledons</taxon>
        <taxon>Gunneridae</taxon>
        <taxon>Pentapetalae</taxon>
        <taxon>rosids</taxon>
        <taxon>fabids</taxon>
        <taxon>Rosales</taxon>
        <taxon>Rosaceae</taxon>
        <taxon>Amygdaloideae</taxon>
        <taxon>Maleae</taxon>
        <taxon>Malus</taxon>
    </lineage>
</organism>
<evidence type="ECO:0000313" key="7">
    <source>
        <dbReference type="EMBL" id="RXH95079.1"/>
    </source>
</evidence>
<dbReference type="EMBL" id="RDQH01000333">
    <property type="protein sequence ID" value="RXH95079.1"/>
    <property type="molecule type" value="Genomic_DNA"/>
</dbReference>
<dbReference type="InterPro" id="IPR055207">
    <property type="entry name" value="POLR3C_WHD"/>
</dbReference>
<keyword evidence="3 5" id="KW-0804">Transcription</keyword>
<dbReference type="PANTHER" id="PTHR12949">
    <property type="entry name" value="RNA POLYMERASE III DNA DIRECTED -RELATED"/>
    <property type="match status" value="1"/>
</dbReference>
<evidence type="ECO:0000256" key="4">
    <source>
        <dbReference type="ARBA" id="ARBA00023242"/>
    </source>
</evidence>
<dbReference type="InterPro" id="IPR039748">
    <property type="entry name" value="RPC3"/>
</dbReference>
<dbReference type="SUPFAM" id="SSF48371">
    <property type="entry name" value="ARM repeat"/>
    <property type="match status" value="1"/>
</dbReference>
<dbReference type="PANTHER" id="PTHR12949:SF0">
    <property type="entry name" value="DNA-DIRECTED RNA POLYMERASE III SUBUNIT RPC3"/>
    <property type="match status" value="1"/>
</dbReference>
<evidence type="ECO:0000256" key="1">
    <source>
        <dbReference type="ARBA" id="ARBA00004123"/>
    </source>
</evidence>
<dbReference type="SMART" id="SM01349">
    <property type="entry name" value="TOG"/>
    <property type="match status" value="1"/>
</dbReference>
<dbReference type="InterPro" id="IPR008806">
    <property type="entry name" value="RNA_pol_III_Rpc82_C"/>
</dbReference>